<dbReference type="AlphaFoldDB" id="A0AA36AM85"/>
<comment type="similarity">
    <text evidence="5">Belongs to the lariat debranching enzyme family.</text>
</comment>
<dbReference type="GO" id="GO:0005634">
    <property type="term" value="C:nucleus"/>
    <property type="evidence" value="ECO:0007669"/>
    <property type="project" value="UniProtKB-SubCell"/>
</dbReference>
<evidence type="ECO:0000256" key="3">
    <source>
        <dbReference type="ARBA" id="ARBA00001954"/>
    </source>
</evidence>
<dbReference type="Pfam" id="PF00149">
    <property type="entry name" value="Metallophos"/>
    <property type="match status" value="1"/>
</dbReference>
<dbReference type="EMBL" id="OX597815">
    <property type="protein sequence ID" value="CAI9718093.1"/>
    <property type="molecule type" value="Genomic_DNA"/>
</dbReference>
<evidence type="ECO:0000256" key="1">
    <source>
        <dbReference type="ARBA" id="ARBA00001936"/>
    </source>
</evidence>
<evidence type="ECO:0000256" key="9">
    <source>
        <dbReference type="ARBA" id="ARBA00022833"/>
    </source>
</evidence>
<dbReference type="InterPro" id="IPR004843">
    <property type="entry name" value="Calcineurin-like_PHP"/>
</dbReference>
<evidence type="ECO:0000256" key="13">
    <source>
        <dbReference type="SAM" id="MobiDB-lite"/>
    </source>
</evidence>
<keyword evidence="11" id="KW-0464">Manganese</keyword>
<keyword evidence="12" id="KW-0539">Nucleus</keyword>
<dbReference type="SUPFAM" id="SSF56300">
    <property type="entry name" value="Metallo-dependent phosphatases"/>
    <property type="match status" value="1"/>
</dbReference>
<evidence type="ECO:0000256" key="2">
    <source>
        <dbReference type="ARBA" id="ARBA00001947"/>
    </source>
</evidence>
<dbReference type="GO" id="GO:0008419">
    <property type="term" value="F:RNA lariat debranching enzyme activity"/>
    <property type="evidence" value="ECO:0007669"/>
    <property type="project" value="TreeGrafter"/>
</dbReference>
<evidence type="ECO:0000256" key="10">
    <source>
        <dbReference type="ARBA" id="ARBA00023004"/>
    </source>
</evidence>
<dbReference type="Gene3D" id="3.60.21.10">
    <property type="match status" value="1"/>
</dbReference>
<dbReference type="InterPro" id="IPR007708">
    <property type="entry name" value="DBR1_C"/>
</dbReference>
<dbReference type="CDD" id="cd00844">
    <property type="entry name" value="MPP_Dbr1_N"/>
    <property type="match status" value="1"/>
</dbReference>
<evidence type="ECO:0000256" key="5">
    <source>
        <dbReference type="ARBA" id="ARBA00006045"/>
    </source>
</evidence>
<accession>A0AA36AM85</accession>
<evidence type="ECO:0000313" key="16">
    <source>
        <dbReference type="Proteomes" id="UP001162480"/>
    </source>
</evidence>
<name>A0AA36AM85_OCTVU</name>
<evidence type="ECO:0000256" key="11">
    <source>
        <dbReference type="ARBA" id="ARBA00023211"/>
    </source>
</evidence>
<dbReference type="SMART" id="SM01124">
    <property type="entry name" value="DBR1"/>
    <property type="match status" value="1"/>
</dbReference>
<dbReference type="PANTHER" id="PTHR12849:SF0">
    <property type="entry name" value="LARIAT DEBRANCHING ENZYME"/>
    <property type="match status" value="1"/>
</dbReference>
<comment type="subcellular location">
    <subcellularLocation>
        <location evidence="4">Nucleus</location>
    </subcellularLocation>
</comment>
<dbReference type="InterPro" id="IPR029052">
    <property type="entry name" value="Metallo-depent_PP-like"/>
</dbReference>
<comment type="cofactor">
    <cofactor evidence="1">
        <name>Mn(2+)</name>
        <dbReference type="ChEBI" id="CHEBI:29035"/>
    </cofactor>
</comment>
<dbReference type="PANTHER" id="PTHR12849">
    <property type="entry name" value="RNA LARIAT DEBRANCHING ENZYME"/>
    <property type="match status" value="1"/>
</dbReference>
<dbReference type="GO" id="GO:0000398">
    <property type="term" value="P:mRNA splicing, via spliceosome"/>
    <property type="evidence" value="ECO:0007669"/>
    <property type="project" value="TreeGrafter"/>
</dbReference>
<evidence type="ECO:0000256" key="12">
    <source>
        <dbReference type="ARBA" id="ARBA00023242"/>
    </source>
</evidence>
<evidence type="ECO:0000256" key="4">
    <source>
        <dbReference type="ARBA" id="ARBA00004123"/>
    </source>
</evidence>
<dbReference type="Pfam" id="PF05011">
    <property type="entry name" value="DBR1"/>
    <property type="match status" value="1"/>
</dbReference>
<evidence type="ECO:0000256" key="8">
    <source>
        <dbReference type="ARBA" id="ARBA00022801"/>
    </source>
</evidence>
<proteinExistence type="inferred from homology"/>
<sequence>MLWSFITFHIFWSNIEMKIAVEGCAHGELDKIYETIQYIEKKENTKVDLLLICGDFQAVRYESDMKCMAVPKKFQKMNSFYKYYNGEKVTPVLTIIIGGNHEASNYMQELPYGGWLAPNIYYLGYASIVQFGGVRIGGLSGIYKGQDFYRGHYEHPPYTEETKRSVYHVRNLEFFRMKQIKRHVDIMLSHDWPRGIHKYGDLRDLLRKKKFLENDIETNTLGSPPAEELLHILQPTYWFSAHLHVKFSAIVPHRTESGEFKSKTKFLSLDKCLPRRDFLQILDIPHRKPLKLQLDPEWLAVLKSTNHLLNLHRSNCYMPGPGTDERYDFTATDEDIQNIIDDFGGDLTIPENFVQSENVSDIHINEQTTLLCDMLDLTDPNRVLNNMDSSFNSNSNISMQNITDTVHSECSSSEEDNVHTSYLKNVSEKSPDPTSPQDHIPQAEVNNESTIETTELLESINSSGSSSNTSKRSNTSLVSPGENKKFKRRNLNIYYDSKDSIS</sequence>
<evidence type="ECO:0000259" key="14">
    <source>
        <dbReference type="SMART" id="SM01124"/>
    </source>
</evidence>
<keyword evidence="6" id="KW-0507">mRNA processing</keyword>
<evidence type="ECO:0000256" key="7">
    <source>
        <dbReference type="ARBA" id="ARBA00022723"/>
    </source>
</evidence>
<keyword evidence="8" id="KW-0378">Hydrolase</keyword>
<keyword evidence="10" id="KW-0408">Iron</keyword>
<gene>
    <name evidence="15" type="ORF">OCTVUL_1B019957</name>
</gene>
<dbReference type="FunFam" id="3.60.21.10:FF:000035">
    <property type="entry name" value="Lariat debranching enzyme"/>
    <property type="match status" value="1"/>
</dbReference>
<keyword evidence="7" id="KW-0479">Metal-binding</keyword>
<comment type="cofactor">
    <cofactor evidence="3">
        <name>Fe(2+)</name>
        <dbReference type="ChEBI" id="CHEBI:29033"/>
    </cofactor>
</comment>
<dbReference type="Proteomes" id="UP001162480">
    <property type="component" value="Chromosome 2"/>
</dbReference>
<keyword evidence="16" id="KW-1185">Reference proteome</keyword>
<reference evidence="15" key="1">
    <citation type="submission" date="2023-08" db="EMBL/GenBank/DDBJ databases">
        <authorList>
            <person name="Alioto T."/>
            <person name="Alioto T."/>
            <person name="Gomez Garrido J."/>
        </authorList>
    </citation>
    <scope>NUCLEOTIDE SEQUENCE</scope>
</reference>
<comment type="cofactor">
    <cofactor evidence="2">
        <name>Zn(2+)</name>
        <dbReference type="ChEBI" id="CHEBI:29105"/>
    </cofactor>
</comment>
<organism evidence="15 16">
    <name type="scientific">Octopus vulgaris</name>
    <name type="common">Common octopus</name>
    <dbReference type="NCBI Taxonomy" id="6645"/>
    <lineage>
        <taxon>Eukaryota</taxon>
        <taxon>Metazoa</taxon>
        <taxon>Spiralia</taxon>
        <taxon>Lophotrochozoa</taxon>
        <taxon>Mollusca</taxon>
        <taxon>Cephalopoda</taxon>
        <taxon>Coleoidea</taxon>
        <taxon>Octopodiformes</taxon>
        <taxon>Octopoda</taxon>
        <taxon>Incirrata</taxon>
        <taxon>Octopodidae</taxon>
        <taxon>Octopus</taxon>
    </lineage>
</organism>
<keyword evidence="9" id="KW-0862">Zinc</keyword>
<feature type="domain" description="Lariat debranching enzyme C-terminal" evidence="14">
    <location>
        <begin position="251"/>
        <end position="381"/>
    </location>
</feature>
<evidence type="ECO:0000313" key="15">
    <source>
        <dbReference type="EMBL" id="CAI9718093.1"/>
    </source>
</evidence>
<dbReference type="GO" id="GO:0046872">
    <property type="term" value="F:metal ion binding"/>
    <property type="evidence" value="ECO:0007669"/>
    <property type="project" value="UniProtKB-KW"/>
</dbReference>
<protein>
    <submittedName>
        <fullName evidence="15">Lariat debranching enzyme-like isoform X1</fullName>
    </submittedName>
</protein>
<feature type="compositionally biased region" description="Low complexity" evidence="13">
    <location>
        <begin position="446"/>
        <end position="476"/>
    </location>
</feature>
<dbReference type="InterPro" id="IPR041816">
    <property type="entry name" value="Dbr1_N"/>
</dbReference>
<feature type="region of interest" description="Disordered" evidence="13">
    <location>
        <begin position="425"/>
        <end position="502"/>
    </location>
</feature>
<evidence type="ECO:0000256" key="6">
    <source>
        <dbReference type="ARBA" id="ARBA00022664"/>
    </source>
</evidence>